<proteinExistence type="predicted"/>
<dbReference type="EMBL" id="AP027452">
    <property type="protein sequence ID" value="BDY30091.1"/>
    <property type="molecule type" value="Genomic_DNA"/>
</dbReference>
<reference evidence="1" key="1">
    <citation type="submission" date="2023-03" db="EMBL/GenBank/DDBJ databases">
        <title>Draft genome sequence of a Mycolicibacterium mageritense strain H4_3_1 isolated from a hybrid biological-inorganic system reactor.</title>
        <authorList>
            <person name="Feng X."/>
            <person name="Kazama D."/>
            <person name="Sato K."/>
            <person name="Kobayashi H."/>
        </authorList>
    </citation>
    <scope>NUCLEOTIDE SEQUENCE</scope>
    <source>
        <strain evidence="1">H4_3_1</strain>
    </source>
</reference>
<organism evidence="1 2">
    <name type="scientific">Mycolicibacterium mageritense</name>
    <name type="common">Mycobacterium mageritense</name>
    <dbReference type="NCBI Taxonomy" id="53462"/>
    <lineage>
        <taxon>Bacteria</taxon>
        <taxon>Bacillati</taxon>
        <taxon>Actinomycetota</taxon>
        <taxon>Actinomycetes</taxon>
        <taxon>Mycobacteriales</taxon>
        <taxon>Mycobacteriaceae</taxon>
        <taxon>Mycolicibacterium</taxon>
    </lineage>
</organism>
<accession>A0AAI8TWE5</accession>
<name>A0AAI8TWE5_MYCME</name>
<evidence type="ECO:0000313" key="1">
    <source>
        <dbReference type="EMBL" id="BDY30091.1"/>
    </source>
</evidence>
<dbReference type="AlphaFoldDB" id="A0AAI8TWE5"/>
<evidence type="ECO:0000313" key="2">
    <source>
        <dbReference type="Proteomes" id="UP001241092"/>
    </source>
</evidence>
<sequence>MSTTLDTATVLANAAFGDQPGCWPLPAATSARERWLRAVAAGGQGRYGCALAELAEIRRAGAADPVTSLAYSTQASFHRQLGGHNVARGFDGLGWAHSGGTGEAAADALIGLAADALGVGRFALSGRLLERAREHAGAADGRLPVRLAWVSAELAMARGEGSVAVGHAEAGVVAAAGFGSTRHAVKSDVVLAAALCCAGQLDRARAVADAALLVTEQCGIIPLRWALACLLADIGSTTLSTEEVVAIRDAGADTVRRRGGVWSGL</sequence>
<dbReference type="Proteomes" id="UP001241092">
    <property type="component" value="Chromosome"/>
</dbReference>
<gene>
    <name evidence="1" type="ORF">hbim_04034</name>
</gene>
<dbReference type="RefSeq" id="WP_229479066.1">
    <property type="nucleotide sequence ID" value="NZ_AP027452.1"/>
</dbReference>
<protein>
    <submittedName>
        <fullName evidence="1">Uncharacterized protein</fullName>
    </submittedName>
</protein>